<name>A0AAU6Q300_9DEIO</name>
<proteinExistence type="predicted"/>
<accession>A0AAU6Q300</accession>
<dbReference type="AlphaFoldDB" id="A0AAU6Q300"/>
<keyword evidence="1" id="KW-1133">Transmembrane helix</keyword>
<evidence type="ECO:0000256" key="1">
    <source>
        <dbReference type="SAM" id="Phobius"/>
    </source>
</evidence>
<reference evidence="2" key="1">
    <citation type="submission" date="2024-03" db="EMBL/GenBank/DDBJ databases">
        <title>Deinococcus weizhi sp. nov., isolated from human skin.</title>
        <authorList>
            <person name="Wei Z."/>
            <person name="Tian F."/>
            <person name="Yang C."/>
            <person name="Xin L.T."/>
            <person name="Wen Z.J."/>
            <person name="Lan K.C."/>
            <person name="Yu L."/>
            <person name="Zhe W."/>
            <person name="Dan F.D."/>
            <person name="Jun W."/>
            <person name="Rui Z."/>
            <person name="Yong X.J."/>
            <person name="Ting Y."/>
            <person name="Wei X."/>
            <person name="Xu Z.G."/>
            <person name="Xin Z."/>
            <person name="Dong F.G."/>
            <person name="Ni X.M."/>
            <person name="Zheng M.G."/>
            <person name="Chun Y."/>
            <person name="Qian W.X."/>
        </authorList>
    </citation>
    <scope>NUCLEOTIDE SEQUENCE</scope>
    <source>
        <strain evidence="2">VB142</strain>
    </source>
</reference>
<sequence>MPERAMFSRWDPLNPTNILAAVLLLFAFGVYHRPYLPLLYPSYSAFDDLMPWAWWGWSALLIALLLLFTPRYSGWRMLAHALCGLYLLAVAGAFGAGIGVASGVTTYTVLACVSGILFARTAVYWQSEWRWWRRLVEHPPRWLRWLAGTGEFSPRGEKGRG</sequence>
<feature type="transmembrane region" description="Helical" evidence="1">
    <location>
        <begin position="81"/>
        <end position="101"/>
    </location>
</feature>
<dbReference type="EMBL" id="CP149782">
    <property type="protein sequence ID" value="WYF45002.1"/>
    <property type="molecule type" value="Genomic_DNA"/>
</dbReference>
<protein>
    <submittedName>
        <fullName evidence="2">Uncharacterized protein</fullName>
    </submittedName>
</protein>
<evidence type="ECO:0000313" key="2">
    <source>
        <dbReference type="EMBL" id="WYF45002.1"/>
    </source>
</evidence>
<feature type="transmembrane region" description="Helical" evidence="1">
    <location>
        <begin position="52"/>
        <end position="69"/>
    </location>
</feature>
<keyword evidence="1" id="KW-0812">Transmembrane</keyword>
<organism evidence="2">
    <name type="scientific">Deinococcus sp. VB142</name>
    <dbReference type="NCBI Taxonomy" id="3112952"/>
    <lineage>
        <taxon>Bacteria</taxon>
        <taxon>Thermotogati</taxon>
        <taxon>Deinococcota</taxon>
        <taxon>Deinococci</taxon>
        <taxon>Deinococcales</taxon>
        <taxon>Deinococcaceae</taxon>
        <taxon>Deinococcus</taxon>
    </lineage>
</organism>
<feature type="transmembrane region" description="Helical" evidence="1">
    <location>
        <begin position="107"/>
        <end position="125"/>
    </location>
</feature>
<feature type="transmembrane region" description="Helical" evidence="1">
    <location>
        <begin position="12"/>
        <end position="32"/>
    </location>
</feature>
<keyword evidence="1" id="KW-0472">Membrane</keyword>
<dbReference type="RefSeq" id="WP_339096174.1">
    <property type="nucleotide sequence ID" value="NZ_CP149782.1"/>
</dbReference>
<gene>
    <name evidence="2" type="ORF">WDJ50_02475</name>
</gene>